<proteinExistence type="predicted"/>
<evidence type="ECO:0000256" key="5">
    <source>
        <dbReference type="SAM" id="MobiDB-lite"/>
    </source>
</evidence>
<sequence>MSRPKGKQAILDQGADDEPRALDRRRADGRRLPDRQLQNVRAQGEAGCHGRHRHSTGPRQVDDFSPGALKTIGAVELLASAGLIPPAALGVAPVLVPPAATGLVLPLHASRAEHPGRREPVSPILTVTRRSGTP</sequence>
<evidence type="ECO:0000256" key="4">
    <source>
        <dbReference type="ARBA" id="ARBA00023136"/>
    </source>
</evidence>
<accession>M3EM71</accession>
<feature type="compositionally biased region" description="Basic and acidic residues" evidence="5">
    <location>
        <begin position="111"/>
        <end position="120"/>
    </location>
</feature>
<keyword evidence="4" id="KW-0472">Membrane</keyword>
<name>M3EM71_9ACTN</name>
<keyword evidence="2" id="KW-0812">Transmembrane</keyword>
<protein>
    <submittedName>
        <fullName evidence="6">DoxX family protein</fullName>
    </submittedName>
</protein>
<comment type="subcellular location">
    <subcellularLocation>
        <location evidence="1">Membrane</location>
        <topology evidence="1">Multi-pass membrane protein</topology>
    </subcellularLocation>
</comment>
<gene>
    <name evidence="6" type="ORF">SBD_0223</name>
</gene>
<dbReference type="Pfam" id="PF13564">
    <property type="entry name" value="DoxX_2"/>
    <property type="match status" value="1"/>
</dbReference>
<evidence type="ECO:0000313" key="7">
    <source>
        <dbReference type="Proteomes" id="UP000030760"/>
    </source>
</evidence>
<feature type="region of interest" description="Disordered" evidence="5">
    <location>
        <begin position="1"/>
        <end position="65"/>
    </location>
</feature>
<evidence type="ECO:0000256" key="3">
    <source>
        <dbReference type="ARBA" id="ARBA00022989"/>
    </source>
</evidence>
<evidence type="ECO:0000313" key="6">
    <source>
        <dbReference type="EMBL" id="EMF57551.1"/>
    </source>
</evidence>
<dbReference type="AlphaFoldDB" id="M3EM71"/>
<keyword evidence="3" id="KW-1133">Transmembrane helix</keyword>
<organism evidence="6 7">
    <name type="scientific">Streptomyces bottropensis ATCC 25435</name>
    <dbReference type="NCBI Taxonomy" id="1054862"/>
    <lineage>
        <taxon>Bacteria</taxon>
        <taxon>Bacillati</taxon>
        <taxon>Actinomycetota</taxon>
        <taxon>Actinomycetes</taxon>
        <taxon>Kitasatosporales</taxon>
        <taxon>Streptomycetaceae</taxon>
        <taxon>Streptomyces</taxon>
    </lineage>
</organism>
<evidence type="ECO:0000256" key="2">
    <source>
        <dbReference type="ARBA" id="ARBA00022692"/>
    </source>
</evidence>
<dbReference type="EMBL" id="KB405056">
    <property type="protein sequence ID" value="EMF57551.1"/>
    <property type="molecule type" value="Genomic_DNA"/>
</dbReference>
<dbReference type="Proteomes" id="UP000030760">
    <property type="component" value="Unassembled WGS sequence"/>
</dbReference>
<feature type="compositionally biased region" description="Basic and acidic residues" evidence="5">
    <location>
        <begin position="17"/>
        <end position="34"/>
    </location>
</feature>
<dbReference type="InterPro" id="IPR032808">
    <property type="entry name" value="DoxX"/>
</dbReference>
<reference evidence="7" key="1">
    <citation type="journal article" date="2013" name="Genome Announc.">
        <title>Draft Genome Sequence of Streptomyces bottropensis ATCC 25435, a Bottromycin-Producing Actinomycete.</title>
        <authorList>
            <person name="Zhang H."/>
            <person name="Zhou W."/>
            <person name="Zhuang Y."/>
            <person name="Liang X."/>
            <person name="Liu T."/>
        </authorList>
    </citation>
    <scope>NUCLEOTIDE SEQUENCE [LARGE SCALE GENOMIC DNA]</scope>
    <source>
        <strain evidence="7">ATCC 25435</strain>
    </source>
</reference>
<evidence type="ECO:0000256" key="1">
    <source>
        <dbReference type="ARBA" id="ARBA00004141"/>
    </source>
</evidence>
<feature type="region of interest" description="Disordered" evidence="5">
    <location>
        <begin position="111"/>
        <end position="134"/>
    </location>
</feature>
<dbReference type="GO" id="GO:0016020">
    <property type="term" value="C:membrane"/>
    <property type="evidence" value="ECO:0007669"/>
    <property type="project" value="UniProtKB-SubCell"/>
</dbReference>